<comment type="function">
    <text evidence="9">Catalyzes the single-oxidation or sequential double oxidation reaction of carbohydrates primarily at carbon-2 and/or carbon-3 with the concomitant reduction of the flavin. The enzyme exhibits a broad sugar substrate specificity, oxidizing different aldopyranoses to the corresponding C-1, C-2, C-3 or C-1,2, C-2,3 and C-3,4 (di)dehydro sugars with substrate-specific regioselectivity. Accepts only a narrow range of electron acceptors such as substituted benzoquinones and complexed metal ions and reacts extremely slowly with O(2) as acceptor. May play a role in the natural recycling of plant matter by oxidizing all major monosaccharides in lignocellulose and by reducing quinone compounds or reactive radical species generated during lignin depolymerization.</text>
</comment>
<comment type="subunit">
    <text evidence="4">Monomer.</text>
</comment>
<keyword evidence="6" id="KW-0964">Secreted</keyword>
<dbReference type="InterPro" id="IPR007867">
    <property type="entry name" value="GMC_OxRtase_C"/>
</dbReference>
<evidence type="ECO:0000256" key="6">
    <source>
        <dbReference type="ARBA" id="ARBA00022525"/>
    </source>
</evidence>
<comment type="similarity">
    <text evidence="3 17">Belongs to the GMC oxidoreductase family.</text>
</comment>
<dbReference type="PANTHER" id="PTHR11552:SF147">
    <property type="entry name" value="CHOLINE DEHYDROGENASE, MITOCHONDRIAL"/>
    <property type="match status" value="1"/>
</dbReference>
<evidence type="ECO:0000256" key="10">
    <source>
        <dbReference type="ARBA" id="ARBA00033986"/>
    </source>
</evidence>
<feature type="binding site" evidence="16">
    <location>
        <position position="111"/>
    </location>
    <ligand>
        <name>FAD</name>
        <dbReference type="ChEBI" id="CHEBI:57692"/>
    </ligand>
</feature>
<dbReference type="KEGG" id="cci:CC1G_01545"/>
<feature type="chain" id="PRO_5002727302" description="pyranose dehydrogenase (acceptor)" evidence="18">
    <location>
        <begin position="21"/>
        <end position="577"/>
    </location>
</feature>
<dbReference type="VEuPathDB" id="FungiDB:CC1G_01545"/>
<comment type="catalytic activity">
    <reaction evidence="13">
        <text>a pyranoside + acceptor = a pyranosid-3-ulose + reduced acceptor.</text>
        <dbReference type="EC" id="1.1.99.29"/>
    </reaction>
</comment>
<evidence type="ECO:0000313" key="20">
    <source>
        <dbReference type="EMBL" id="EAU87898.1"/>
    </source>
</evidence>
<dbReference type="EMBL" id="AACS02000010">
    <property type="protein sequence ID" value="EAU87898.1"/>
    <property type="molecule type" value="Genomic_DNA"/>
</dbReference>
<dbReference type="EC" id="1.1.99.29" evidence="5"/>
<dbReference type="InterPro" id="IPR012132">
    <property type="entry name" value="GMC_OxRdtase"/>
</dbReference>
<dbReference type="InterPro" id="IPR036188">
    <property type="entry name" value="FAD/NAD-bd_sf"/>
</dbReference>
<comment type="catalytic activity">
    <reaction evidence="12">
        <text>pyranose + acceptor = pyranos-3-ulose + reduced acceptor.</text>
        <dbReference type="EC" id="1.1.99.29"/>
    </reaction>
</comment>
<evidence type="ECO:0000256" key="3">
    <source>
        <dbReference type="ARBA" id="ARBA00010790"/>
    </source>
</evidence>
<keyword evidence="18" id="KW-0732">Signal</keyword>
<feature type="signal peptide" evidence="18">
    <location>
        <begin position="1"/>
        <end position="20"/>
    </location>
</feature>
<comment type="caution">
    <text evidence="20">The sequence shown here is derived from an EMBL/GenBank/DDBJ whole genome shotgun (WGS) entry which is preliminary data.</text>
</comment>
<feature type="active site" description="Proton donor" evidence="15">
    <location>
        <position position="512"/>
    </location>
</feature>
<dbReference type="Gene3D" id="3.30.560.10">
    <property type="entry name" value="Glucose Oxidase, domain 3"/>
    <property type="match status" value="1"/>
</dbReference>
<dbReference type="PROSITE" id="PS00623">
    <property type="entry name" value="GMC_OXRED_1"/>
    <property type="match status" value="1"/>
</dbReference>
<dbReference type="OMA" id="YHECIAR"/>
<feature type="active site" description="Proton acceptor" evidence="15">
    <location>
        <position position="556"/>
    </location>
</feature>
<sequence>MALLSFIVISLGILIASTQARVYQGIDELPATSRFDFIIAGGGNAGSVLAGRLTEDPKFTVLLVEAGEDNDGVLPIRVPGGRIPLSYTWNYTVTPQIGLNNRTFYFMRGRVLGGSSSINGMIYTRGAADDYDLWARVTGDRGWSWKSLFPYALKHEEFTGGVGGRDVTGQYDPRAHGTKGPVKVGLPWREPIEFDNVCVEAAKSSREFGFNLDVNDGGVLGLTWIHNTFGGGERSSSATAYLTKEVRARPNLSILVNTYVTRVLPTGDDLDFRTIELVPVSGGNTTTLTAKKEVILSGGTVGSAHILLNSGIGDREHLSEVGVETIHHLPDVGKGLTDHGVTPFMAPSNFPVEPPPFDYEEALQEWQQNKTGPLSESGFQNLILWSRIPRRSPLFKKYEDPESGPGAPHIEYALTTTGAITGAQVFLMTPHSRGSIRLRSNNTLDTPLIDLGLLSHPFDILAYKEGYRIIKKFYNLPAWKDHITGPFEIDPDILSDEEFEQRIRNGLQSALHPVGTAAMSSKRSKKGVVDPELRVKGVKGLRVVDASVIPYVPTAHTQAPVYILAERAVDIIRSVWL</sequence>
<dbReference type="AlphaFoldDB" id="A8NHZ7"/>
<dbReference type="Gene3D" id="3.50.50.60">
    <property type="entry name" value="FAD/NAD(P)-binding domain"/>
    <property type="match status" value="1"/>
</dbReference>
<dbReference type="PANTHER" id="PTHR11552">
    <property type="entry name" value="GLUCOSE-METHANOL-CHOLINE GMC OXIDOREDUCTASE"/>
    <property type="match status" value="1"/>
</dbReference>
<proteinExistence type="inferred from homology"/>
<reference evidence="20 21" key="1">
    <citation type="journal article" date="2010" name="Proc. Natl. Acad. Sci. U.S.A.">
        <title>Insights into evolution of multicellular fungi from the assembled chromosomes of the mushroom Coprinopsis cinerea (Coprinus cinereus).</title>
        <authorList>
            <person name="Stajich J.E."/>
            <person name="Wilke S.K."/>
            <person name="Ahren D."/>
            <person name="Au C.H."/>
            <person name="Birren B.W."/>
            <person name="Borodovsky M."/>
            <person name="Burns C."/>
            <person name="Canback B."/>
            <person name="Casselton L.A."/>
            <person name="Cheng C.K."/>
            <person name="Deng J."/>
            <person name="Dietrich F.S."/>
            <person name="Fargo D.C."/>
            <person name="Farman M.L."/>
            <person name="Gathman A.C."/>
            <person name="Goldberg J."/>
            <person name="Guigo R."/>
            <person name="Hoegger P.J."/>
            <person name="Hooker J.B."/>
            <person name="Huggins A."/>
            <person name="James T.Y."/>
            <person name="Kamada T."/>
            <person name="Kilaru S."/>
            <person name="Kodira C."/>
            <person name="Kues U."/>
            <person name="Kupfer D."/>
            <person name="Kwan H.S."/>
            <person name="Lomsadze A."/>
            <person name="Li W."/>
            <person name="Lilly W.W."/>
            <person name="Ma L.J."/>
            <person name="Mackey A.J."/>
            <person name="Manning G."/>
            <person name="Martin F."/>
            <person name="Muraguchi H."/>
            <person name="Natvig D.O."/>
            <person name="Palmerini H."/>
            <person name="Ramesh M.A."/>
            <person name="Rehmeyer C.J."/>
            <person name="Roe B.A."/>
            <person name="Shenoy N."/>
            <person name="Stanke M."/>
            <person name="Ter-Hovhannisyan V."/>
            <person name="Tunlid A."/>
            <person name="Velagapudi R."/>
            <person name="Vision T.J."/>
            <person name="Zeng Q."/>
            <person name="Zolan M.E."/>
            <person name="Pukkila P.J."/>
        </authorList>
    </citation>
    <scope>NUCLEOTIDE SEQUENCE [LARGE SCALE GENOMIC DNA]</scope>
    <source>
        <strain evidence="21">Okayama-7 / 130 / ATCC MYA-4618 / FGSC 9003</strain>
    </source>
</reference>
<dbReference type="SUPFAM" id="SSF51905">
    <property type="entry name" value="FAD/NAD(P)-binding domain"/>
    <property type="match status" value="1"/>
</dbReference>
<dbReference type="Pfam" id="PF05199">
    <property type="entry name" value="GMC_oxred_C"/>
    <property type="match status" value="1"/>
</dbReference>
<gene>
    <name evidence="20" type="ORF">CC1G_01545</name>
</gene>
<comment type="subcellular location">
    <subcellularLocation>
        <location evidence="2">Secreted</location>
    </subcellularLocation>
</comment>
<evidence type="ECO:0000256" key="11">
    <source>
        <dbReference type="ARBA" id="ARBA00034010"/>
    </source>
</evidence>
<evidence type="ECO:0000256" key="5">
    <source>
        <dbReference type="ARBA" id="ARBA00013177"/>
    </source>
</evidence>
<evidence type="ECO:0000256" key="12">
    <source>
        <dbReference type="ARBA" id="ARBA00034029"/>
    </source>
</evidence>
<dbReference type="PIRSF" id="PIRSF000137">
    <property type="entry name" value="Alcohol_oxidase"/>
    <property type="match status" value="1"/>
</dbReference>
<keyword evidence="21" id="KW-1185">Reference proteome</keyword>
<evidence type="ECO:0000256" key="7">
    <source>
        <dbReference type="ARBA" id="ARBA00022630"/>
    </source>
</evidence>
<dbReference type="Proteomes" id="UP000001861">
    <property type="component" value="Unassembled WGS sequence"/>
</dbReference>
<evidence type="ECO:0000256" key="18">
    <source>
        <dbReference type="SAM" id="SignalP"/>
    </source>
</evidence>
<dbReference type="OrthoDB" id="269227at2759"/>
<comment type="catalytic activity">
    <reaction evidence="11">
        <text>pyranose + acceptor = pyranos-2,3-diulose + reduced acceptor.</text>
        <dbReference type="EC" id="1.1.99.29"/>
    </reaction>
</comment>
<protein>
    <recommendedName>
        <fullName evidence="5">pyranose dehydrogenase (acceptor)</fullName>
        <ecNumber evidence="5">1.1.99.29</ecNumber>
    </recommendedName>
</protein>
<evidence type="ECO:0000256" key="17">
    <source>
        <dbReference type="RuleBase" id="RU003968"/>
    </source>
</evidence>
<feature type="binding site" evidence="16">
    <location>
        <position position="260"/>
    </location>
    <ligand>
        <name>FAD</name>
        <dbReference type="ChEBI" id="CHEBI:57692"/>
    </ligand>
</feature>
<comment type="catalytic activity">
    <reaction evidence="10">
        <text>pyranose + acceptor = pyranos-2-ulose + reduced acceptor.</text>
        <dbReference type="EC" id="1.1.99.29"/>
    </reaction>
</comment>
<dbReference type="InParanoid" id="A8NHZ7"/>
<evidence type="ECO:0000256" key="2">
    <source>
        <dbReference type="ARBA" id="ARBA00004613"/>
    </source>
</evidence>
<organism evidence="20 21">
    <name type="scientific">Coprinopsis cinerea (strain Okayama-7 / 130 / ATCC MYA-4618 / FGSC 9003)</name>
    <name type="common">Inky cap fungus</name>
    <name type="synonym">Hormographiella aspergillata</name>
    <dbReference type="NCBI Taxonomy" id="240176"/>
    <lineage>
        <taxon>Eukaryota</taxon>
        <taxon>Fungi</taxon>
        <taxon>Dikarya</taxon>
        <taxon>Basidiomycota</taxon>
        <taxon>Agaricomycotina</taxon>
        <taxon>Agaricomycetes</taxon>
        <taxon>Agaricomycetidae</taxon>
        <taxon>Agaricales</taxon>
        <taxon>Agaricineae</taxon>
        <taxon>Psathyrellaceae</taxon>
        <taxon>Coprinopsis</taxon>
    </lineage>
</organism>
<dbReference type="eggNOG" id="KOG1238">
    <property type="taxonomic scope" value="Eukaryota"/>
</dbReference>
<feature type="domain" description="Glucose-methanol-choline oxidoreductase N-terminal" evidence="19">
    <location>
        <begin position="109"/>
        <end position="132"/>
    </location>
</feature>
<evidence type="ECO:0000256" key="15">
    <source>
        <dbReference type="PIRSR" id="PIRSR000137-1"/>
    </source>
</evidence>
<dbReference type="Pfam" id="PF00732">
    <property type="entry name" value="GMC_oxred_N"/>
    <property type="match status" value="1"/>
</dbReference>
<evidence type="ECO:0000256" key="1">
    <source>
        <dbReference type="ARBA" id="ARBA00001974"/>
    </source>
</evidence>
<evidence type="ECO:0000259" key="19">
    <source>
        <dbReference type="PROSITE" id="PS00623"/>
    </source>
</evidence>
<name>A8NHZ7_COPC7</name>
<evidence type="ECO:0000256" key="16">
    <source>
        <dbReference type="PIRSR" id="PIRSR000137-2"/>
    </source>
</evidence>
<dbReference type="InterPro" id="IPR000172">
    <property type="entry name" value="GMC_OxRdtase_N"/>
</dbReference>
<evidence type="ECO:0000256" key="13">
    <source>
        <dbReference type="ARBA" id="ARBA00034050"/>
    </source>
</evidence>
<evidence type="ECO:0000256" key="9">
    <source>
        <dbReference type="ARBA" id="ARBA00024699"/>
    </source>
</evidence>
<dbReference type="GeneID" id="6010372"/>
<keyword evidence="8 16" id="KW-0274">FAD</keyword>
<keyword evidence="7 17" id="KW-0285">Flavoprotein</keyword>
<dbReference type="GO" id="GO:0050660">
    <property type="term" value="F:flavin adenine dinucleotide binding"/>
    <property type="evidence" value="ECO:0007669"/>
    <property type="project" value="InterPro"/>
</dbReference>
<dbReference type="RefSeq" id="XP_001833868.1">
    <property type="nucleotide sequence ID" value="XM_001833816.1"/>
</dbReference>
<evidence type="ECO:0000256" key="14">
    <source>
        <dbReference type="ARBA" id="ARBA00034059"/>
    </source>
</evidence>
<dbReference type="SUPFAM" id="SSF54373">
    <property type="entry name" value="FAD-linked reductases, C-terminal domain"/>
    <property type="match status" value="1"/>
</dbReference>
<comment type="catalytic activity">
    <reaction evidence="14">
        <text>a pyranoside + acceptor = a pyranosid-3,4-diulose + reduced acceptor.</text>
        <dbReference type="EC" id="1.1.99.29"/>
    </reaction>
</comment>
<evidence type="ECO:0000256" key="4">
    <source>
        <dbReference type="ARBA" id="ARBA00011245"/>
    </source>
</evidence>
<evidence type="ECO:0000313" key="21">
    <source>
        <dbReference type="Proteomes" id="UP000001861"/>
    </source>
</evidence>
<evidence type="ECO:0000256" key="8">
    <source>
        <dbReference type="ARBA" id="ARBA00022827"/>
    </source>
</evidence>
<dbReference type="GO" id="GO:0005576">
    <property type="term" value="C:extracellular region"/>
    <property type="evidence" value="ECO:0007669"/>
    <property type="project" value="UniProtKB-SubCell"/>
</dbReference>
<comment type="cofactor">
    <cofactor evidence="1 16">
        <name>FAD</name>
        <dbReference type="ChEBI" id="CHEBI:57692"/>
    </cofactor>
</comment>
<accession>A8NHZ7</accession>
<dbReference type="GO" id="GO:0033718">
    <property type="term" value="F:pyranose dehydrogenase (acceptor) activity"/>
    <property type="evidence" value="ECO:0007669"/>
    <property type="project" value="UniProtKB-EC"/>
</dbReference>